<dbReference type="Proteomes" id="UP000019763">
    <property type="component" value="Unassembled WGS sequence"/>
</dbReference>
<gene>
    <name evidence="2" type="ORF">GNI_106990</name>
</gene>
<protein>
    <submittedName>
        <fullName evidence="2">Uncharacterized protein</fullName>
    </submittedName>
</protein>
<organism evidence="2 3">
    <name type="scientific">Gregarina niphandrodes</name>
    <name type="common">Septate eugregarine</name>
    <dbReference type="NCBI Taxonomy" id="110365"/>
    <lineage>
        <taxon>Eukaryota</taxon>
        <taxon>Sar</taxon>
        <taxon>Alveolata</taxon>
        <taxon>Apicomplexa</taxon>
        <taxon>Conoidasida</taxon>
        <taxon>Gregarinasina</taxon>
        <taxon>Eugregarinorida</taxon>
        <taxon>Gregarinidae</taxon>
        <taxon>Gregarina</taxon>
    </lineage>
</organism>
<accession>A0A023B3U0</accession>
<feature type="compositionally biased region" description="Low complexity" evidence="1">
    <location>
        <begin position="208"/>
        <end position="219"/>
    </location>
</feature>
<feature type="region of interest" description="Disordered" evidence="1">
    <location>
        <begin position="111"/>
        <end position="219"/>
    </location>
</feature>
<feature type="region of interest" description="Disordered" evidence="1">
    <location>
        <begin position="239"/>
        <end position="304"/>
    </location>
</feature>
<evidence type="ECO:0000313" key="3">
    <source>
        <dbReference type="Proteomes" id="UP000019763"/>
    </source>
</evidence>
<dbReference type="AlphaFoldDB" id="A0A023B3U0"/>
<feature type="compositionally biased region" description="Basic and acidic residues" evidence="1">
    <location>
        <begin position="142"/>
        <end position="175"/>
    </location>
</feature>
<evidence type="ECO:0000313" key="2">
    <source>
        <dbReference type="EMBL" id="EZG55943.1"/>
    </source>
</evidence>
<dbReference type="VEuPathDB" id="CryptoDB:GNI_106990"/>
<name>A0A023B3U0_GRENI</name>
<reference evidence="2" key="1">
    <citation type="submission" date="2013-12" db="EMBL/GenBank/DDBJ databases">
        <authorList>
            <person name="Omoto C.K."/>
            <person name="Sibley D."/>
            <person name="Venepally P."/>
            <person name="Hadjithomas M."/>
            <person name="Karamycheva S."/>
            <person name="Brunk B."/>
            <person name="Roos D."/>
            <person name="Caler E."/>
            <person name="Lorenzi H."/>
        </authorList>
    </citation>
    <scope>NUCLEOTIDE SEQUENCE</scope>
</reference>
<feature type="compositionally biased region" description="Basic and acidic residues" evidence="1">
    <location>
        <begin position="111"/>
        <end position="125"/>
    </location>
</feature>
<dbReference type="EMBL" id="AFNH02000796">
    <property type="protein sequence ID" value="EZG55943.1"/>
    <property type="molecule type" value="Genomic_DNA"/>
</dbReference>
<keyword evidence="3" id="KW-1185">Reference proteome</keyword>
<sequence length="304" mass="33094">MRLDQTRFADPVWWDDREVDEILNTRTNLFGYPAPAASTQILQTQEAVCEYSTSMLEQIFGNGHYFRPSEALDCTTEDPREDPGKNYSPVKGSTEGLAEDFADYRASHELTSHELTSHEPPRRGPSDPFNADESGIFSEPHTASDEQSVRRSRDQDSHQDRDGERAGDGLAERGGDPPTWTDSFLQPSLLGNPDPSSPREPMTRCPQVVGSSPAGPPSARVSVASVVYLAGPPSIGFFNPRHDHPAILSSGSSSGPPRPLPGSPYDTHGSATTPSGKSRMEFKPGTTHSESHTHPMTRALCSTH</sequence>
<proteinExistence type="predicted"/>
<dbReference type="GeneID" id="22913820"/>
<evidence type="ECO:0000256" key="1">
    <source>
        <dbReference type="SAM" id="MobiDB-lite"/>
    </source>
</evidence>
<feature type="region of interest" description="Disordered" evidence="1">
    <location>
        <begin position="73"/>
        <end position="94"/>
    </location>
</feature>
<dbReference type="RefSeq" id="XP_011131400.1">
    <property type="nucleotide sequence ID" value="XM_011133098.1"/>
</dbReference>
<comment type="caution">
    <text evidence="2">The sequence shown here is derived from an EMBL/GenBank/DDBJ whole genome shotgun (WGS) entry which is preliminary data.</text>
</comment>